<reference evidence="1" key="1">
    <citation type="journal article" date="2019" name="PLoS Negl. Trop. Dis.">
        <title>Revisiting the worldwide diversity of Leptospira species in the environment.</title>
        <authorList>
            <person name="Vincent A.T."/>
            <person name="Schiettekatte O."/>
            <person name="Bourhy P."/>
            <person name="Veyrier F.J."/>
            <person name="Picardeau M."/>
        </authorList>
    </citation>
    <scope>NUCLEOTIDE SEQUENCE [LARGE SCALE GENOMIC DNA]</scope>
    <source>
        <strain evidence="1">201702476</strain>
    </source>
</reference>
<dbReference type="OrthoDB" id="336739at2"/>
<dbReference type="Pfam" id="PF07611">
    <property type="entry name" value="DUF1574"/>
    <property type="match status" value="1"/>
</dbReference>
<dbReference type="RefSeq" id="WP_135622170.1">
    <property type="nucleotide sequence ID" value="NZ_RQGD01000014.1"/>
</dbReference>
<accession>A0A4R9K668</accession>
<sequence length="350" mass="40928">MKKQTFLYYPLLLLLLVFLIDQIFRVPFVQLLTKLDLTPVNYTAKKDLLEKIIQNRENLKNKKLMVILGSSRLLYFDADDLKNFYPDWEIYNLSSAVTTPAYYDYNLTKLLDAGIRPDLVLMETDPNQFNQNSIFKISNLTFSFDLPYVIRNSSLFGKDHVSFFLGRRLFAVGTYKPYLDQMWRNYTNSNLDGFISMKQTTYDHILNKNGHGLSPIDNYVEKDVNMLDMTSHRTLDWLFSSYQPSEMQFAFYEKILARLKMEKIKSIVIWPVSSPSFEALLSTHPALPAWEERVDKVSNENDSPVLKLKKDPNYSCNAFADGGHISKECYHSLMRAVLLEYFRRFEPARL</sequence>
<evidence type="ECO:0000313" key="1">
    <source>
        <dbReference type="EMBL" id="TGL61749.1"/>
    </source>
</evidence>
<dbReference type="EMBL" id="RQGD01000014">
    <property type="protein sequence ID" value="TGL61749.1"/>
    <property type="molecule type" value="Genomic_DNA"/>
</dbReference>
<gene>
    <name evidence="1" type="ORF">EHQ58_03785</name>
</gene>
<dbReference type="InterPro" id="IPR011468">
    <property type="entry name" value="DUF1574"/>
</dbReference>
<evidence type="ECO:0000313" key="2">
    <source>
        <dbReference type="Proteomes" id="UP000297693"/>
    </source>
</evidence>
<comment type="caution">
    <text evidence="1">The sequence shown here is derived from an EMBL/GenBank/DDBJ whole genome shotgun (WGS) entry which is preliminary data.</text>
</comment>
<organism evidence="1 2">
    <name type="scientific">Leptospira ognonensis</name>
    <dbReference type="NCBI Taxonomy" id="2484945"/>
    <lineage>
        <taxon>Bacteria</taxon>
        <taxon>Pseudomonadati</taxon>
        <taxon>Spirochaetota</taxon>
        <taxon>Spirochaetia</taxon>
        <taxon>Leptospirales</taxon>
        <taxon>Leptospiraceae</taxon>
        <taxon>Leptospira</taxon>
    </lineage>
</organism>
<keyword evidence="2" id="KW-1185">Reference proteome</keyword>
<dbReference type="Proteomes" id="UP000297693">
    <property type="component" value="Unassembled WGS sequence"/>
</dbReference>
<dbReference type="AlphaFoldDB" id="A0A4R9K668"/>
<protein>
    <submittedName>
        <fullName evidence="1">DUF1574 domain-containing protein</fullName>
    </submittedName>
</protein>
<proteinExistence type="predicted"/>
<name>A0A4R9K668_9LEPT</name>